<gene>
    <name evidence="2" type="ORF">DFH08DRAFT_884213</name>
</gene>
<name>A0AAD6ZKU8_9AGAR</name>
<dbReference type="EMBL" id="JARIHO010000040">
    <property type="protein sequence ID" value="KAJ7327930.1"/>
    <property type="molecule type" value="Genomic_DNA"/>
</dbReference>
<dbReference type="PROSITE" id="PS00463">
    <property type="entry name" value="ZN2_CY6_FUNGAL_1"/>
    <property type="match status" value="1"/>
</dbReference>
<evidence type="ECO:0000313" key="3">
    <source>
        <dbReference type="Proteomes" id="UP001218218"/>
    </source>
</evidence>
<dbReference type="GO" id="GO:0008270">
    <property type="term" value="F:zinc ion binding"/>
    <property type="evidence" value="ECO:0007669"/>
    <property type="project" value="InterPro"/>
</dbReference>
<dbReference type="PROSITE" id="PS50048">
    <property type="entry name" value="ZN2_CY6_FUNGAL_2"/>
    <property type="match status" value="1"/>
</dbReference>
<dbReference type="AlphaFoldDB" id="A0AAD6ZKU8"/>
<dbReference type="Gene3D" id="4.10.240.10">
    <property type="entry name" value="Zn(2)-C6 fungal-type DNA-binding domain"/>
    <property type="match status" value="1"/>
</dbReference>
<organism evidence="2 3">
    <name type="scientific">Mycena albidolilacea</name>
    <dbReference type="NCBI Taxonomy" id="1033008"/>
    <lineage>
        <taxon>Eukaryota</taxon>
        <taxon>Fungi</taxon>
        <taxon>Dikarya</taxon>
        <taxon>Basidiomycota</taxon>
        <taxon>Agaricomycotina</taxon>
        <taxon>Agaricomycetes</taxon>
        <taxon>Agaricomycetidae</taxon>
        <taxon>Agaricales</taxon>
        <taxon>Marasmiineae</taxon>
        <taxon>Mycenaceae</taxon>
        <taxon>Mycena</taxon>
    </lineage>
</organism>
<feature type="domain" description="Zn(2)-C6 fungal-type" evidence="1">
    <location>
        <begin position="13"/>
        <end position="44"/>
    </location>
</feature>
<reference evidence="2" key="1">
    <citation type="submission" date="2023-03" db="EMBL/GenBank/DDBJ databases">
        <title>Massive genome expansion in bonnet fungi (Mycena s.s.) driven by repeated elements and novel gene families across ecological guilds.</title>
        <authorList>
            <consortium name="Lawrence Berkeley National Laboratory"/>
            <person name="Harder C.B."/>
            <person name="Miyauchi S."/>
            <person name="Viragh M."/>
            <person name="Kuo A."/>
            <person name="Thoen E."/>
            <person name="Andreopoulos B."/>
            <person name="Lu D."/>
            <person name="Skrede I."/>
            <person name="Drula E."/>
            <person name="Henrissat B."/>
            <person name="Morin E."/>
            <person name="Kohler A."/>
            <person name="Barry K."/>
            <person name="LaButti K."/>
            <person name="Morin E."/>
            <person name="Salamov A."/>
            <person name="Lipzen A."/>
            <person name="Mereny Z."/>
            <person name="Hegedus B."/>
            <person name="Baldrian P."/>
            <person name="Stursova M."/>
            <person name="Weitz H."/>
            <person name="Taylor A."/>
            <person name="Grigoriev I.V."/>
            <person name="Nagy L.G."/>
            <person name="Martin F."/>
            <person name="Kauserud H."/>
        </authorList>
    </citation>
    <scope>NUCLEOTIDE SEQUENCE</scope>
    <source>
        <strain evidence="2">CBHHK002</strain>
    </source>
</reference>
<sequence>MSTPTIVRFKTATCILCRQRKLRCDGGSHCGPCSRTKTPVVCTYVPRTSGQLRSELPKGGACLPCRRRKRVCLSTILSHFVQFVGHFGV</sequence>
<dbReference type="SUPFAM" id="SSF57701">
    <property type="entry name" value="Zn2/Cys6 DNA-binding domain"/>
    <property type="match status" value="1"/>
</dbReference>
<proteinExistence type="predicted"/>
<evidence type="ECO:0000259" key="1">
    <source>
        <dbReference type="PROSITE" id="PS50048"/>
    </source>
</evidence>
<dbReference type="SMART" id="SM00066">
    <property type="entry name" value="GAL4"/>
    <property type="match status" value="1"/>
</dbReference>
<dbReference type="InterPro" id="IPR001138">
    <property type="entry name" value="Zn2Cys6_DnaBD"/>
</dbReference>
<protein>
    <recommendedName>
        <fullName evidence="1">Zn(2)-C6 fungal-type domain-containing protein</fullName>
    </recommendedName>
</protein>
<keyword evidence="3" id="KW-1185">Reference proteome</keyword>
<evidence type="ECO:0000313" key="2">
    <source>
        <dbReference type="EMBL" id="KAJ7327930.1"/>
    </source>
</evidence>
<dbReference type="Pfam" id="PF00172">
    <property type="entry name" value="Zn_clus"/>
    <property type="match status" value="1"/>
</dbReference>
<accession>A0AAD6ZKU8</accession>
<dbReference type="InterPro" id="IPR036864">
    <property type="entry name" value="Zn2-C6_fun-type_DNA-bd_sf"/>
</dbReference>
<comment type="caution">
    <text evidence="2">The sequence shown here is derived from an EMBL/GenBank/DDBJ whole genome shotgun (WGS) entry which is preliminary data.</text>
</comment>
<dbReference type="GO" id="GO:0000981">
    <property type="term" value="F:DNA-binding transcription factor activity, RNA polymerase II-specific"/>
    <property type="evidence" value="ECO:0007669"/>
    <property type="project" value="InterPro"/>
</dbReference>
<dbReference type="Proteomes" id="UP001218218">
    <property type="component" value="Unassembled WGS sequence"/>
</dbReference>